<dbReference type="InterPro" id="IPR000210">
    <property type="entry name" value="BTB/POZ_dom"/>
</dbReference>
<dbReference type="SUPFAM" id="SSF54695">
    <property type="entry name" value="POZ domain"/>
    <property type="match status" value="1"/>
</dbReference>
<dbReference type="Gene3D" id="3.30.710.10">
    <property type="entry name" value="Potassium Channel Kv1.1, Chain A"/>
    <property type="match status" value="1"/>
</dbReference>
<name>A0A067PTY8_9AGAM</name>
<dbReference type="Pfam" id="PF00651">
    <property type="entry name" value="BTB"/>
    <property type="match status" value="1"/>
</dbReference>
<accession>A0A067PTY8</accession>
<sequence length="336" mass="38273">MDCDDSSHAFPYFPDGNVVLAAENADHKLRHFRVHRSILALHSPVFADIFTMPVQPEAEQYDGVPLVRLSDQSEDVSEFLKSFYGPCTLLPRHRDPNTPLIVRGVLELATKYQVDVLRTHIVQRIEEDWPQSLAEWEAAETEFHRIFNEFMATGPDDPEGAWLEEMFPEPASAIRLARDYDIPNILPAAFYAMSRLSPEEDWDASRAVDRDRLLIVGERSARWSLLHNQDLLALIRGNKLIGSAVARMHTRIFETVDEADCHGGPLCIAARKRFCGLFESAGHQDPLYELRGFYSGEQFGLRDVCESCRSQLLSEAQVRKQAIWDLLPDYFGLLDD</sequence>
<reference evidence="3" key="1">
    <citation type="journal article" date="2014" name="Proc. Natl. Acad. Sci. U.S.A.">
        <title>Extensive sampling of basidiomycete genomes demonstrates inadequacy of the white-rot/brown-rot paradigm for wood decay fungi.</title>
        <authorList>
            <person name="Riley R."/>
            <person name="Salamov A.A."/>
            <person name="Brown D.W."/>
            <person name="Nagy L.G."/>
            <person name="Floudas D."/>
            <person name="Held B.W."/>
            <person name="Levasseur A."/>
            <person name="Lombard V."/>
            <person name="Morin E."/>
            <person name="Otillar R."/>
            <person name="Lindquist E.A."/>
            <person name="Sun H."/>
            <person name="LaButti K.M."/>
            <person name="Schmutz J."/>
            <person name="Jabbour D."/>
            <person name="Luo H."/>
            <person name="Baker S.E."/>
            <person name="Pisabarro A.G."/>
            <person name="Walton J.D."/>
            <person name="Blanchette R.A."/>
            <person name="Henrissat B."/>
            <person name="Martin F."/>
            <person name="Cullen D."/>
            <person name="Hibbett D.S."/>
            <person name="Grigoriev I.V."/>
        </authorList>
    </citation>
    <scope>NUCLEOTIDE SEQUENCE [LARGE SCALE GENOMIC DNA]</scope>
    <source>
        <strain evidence="3">MUCL 33604</strain>
    </source>
</reference>
<protein>
    <recommendedName>
        <fullName evidence="1">BTB domain-containing protein</fullName>
    </recommendedName>
</protein>
<feature type="domain" description="BTB" evidence="1">
    <location>
        <begin position="16"/>
        <end position="92"/>
    </location>
</feature>
<dbReference type="InParanoid" id="A0A067PTY8"/>
<dbReference type="AlphaFoldDB" id="A0A067PTY8"/>
<evidence type="ECO:0000313" key="2">
    <source>
        <dbReference type="EMBL" id="KDQ58283.1"/>
    </source>
</evidence>
<proteinExistence type="predicted"/>
<keyword evidence="3" id="KW-1185">Reference proteome</keyword>
<dbReference type="STRING" id="933084.A0A067PTY8"/>
<dbReference type="InterPro" id="IPR011333">
    <property type="entry name" value="SKP1/BTB/POZ_sf"/>
</dbReference>
<dbReference type="SMART" id="SM00225">
    <property type="entry name" value="BTB"/>
    <property type="match status" value="1"/>
</dbReference>
<dbReference type="OrthoDB" id="3218112at2759"/>
<dbReference type="PROSITE" id="PS50097">
    <property type="entry name" value="BTB"/>
    <property type="match status" value="1"/>
</dbReference>
<gene>
    <name evidence="2" type="ORF">JAAARDRAFT_262371</name>
</gene>
<organism evidence="2 3">
    <name type="scientific">Jaapia argillacea MUCL 33604</name>
    <dbReference type="NCBI Taxonomy" id="933084"/>
    <lineage>
        <taxon>Eukaryota</taxon>
        <taxon>Fungi</taxon>
        <taxon>Dikarya</taxon>
        <taxon>Basidiomycota</taxon>
        <taxon>Agaricomycotina</taxon>
        <taxon>Agaricomycetes</taxon>
        <taxon>Agaricomycetidae</taxon>
        <taxon>Jaapiales</taxon>
        <taxon>Jaapiaceae</taxon>
        <taxon>Jaapia</taxon>
    </lineage>
</organism>
<dbReference type="CDD" id="cd18186">
    <property type="entry name" value="BTB_POZ_ZBTB_KLHL-like"/>
    <property type="match status" value="1"/>
</dbReference>
<evidence type="ECO:0000313" key="3">
    <source>
        <dbReference type="Proteomes" id="UP000027265"/>
    </source>
</evidence>
<dbReference type="EMBL" id="KL197718">
    <property type="protein sequence ID" value="KDQ58283.1"/>
    <property type="molecule type" value="Genomic_DNA"/>
</dbReference>
<dbReference type="Proteomes" id="UP000027265">
    <property type="component" value="Unassembled WGS sequence"/>
</dbReference>
<evidence type="ECO:0000259" key="1">
    <source>
        <dbReference type="PROSITE" id="PS50097"/>
    </source>
</evidence>
<dbReference type="HOGENOM" id="CLU_033082_7_1_1"/>